<dbReference type="EMBL" id="CP115300">
    <property type="protein sequence ID" value="WBO66771.1"/>
    <property type="molecule type" value="Genomic_DNA"/>
</dbReference>
<organism evidence="3 4">
    <name type="scientific">Streptomyces camelliae</name>
    <dbReference type="NCBI Taxonomy" id="3004093"/>
    <lineage>
        <taxon>Bacteria</taxon>
        <taxon>Bacillati</taxon>
        <taxon>Actinomycetota</taxon>
        <taxon>Actinomycetes</taxon>
        <taxon>Kitasatosporales</taxon>
        <taxon>Streptomycetaceae</taxon>
        <taxon>Streptomyces</taxon>
    </lineage>
</organism>
<gene>
    <name evidence="3" type="ORF">O1G22_30200</name>
</gene>
<dbReference type="Pfam" id="PF08028">
    <property type="entry name" value="Acyl-CoA_dh_2"/>
    <property type="match status" value="1"/>
</dbReference>
<feature type="domain" description="Acyl-CoA dehydrogenase C-terminal" evidence="2">
    <location>
        <begin position="256"/>
        <end position="382"/>
    </location>
</feature>
<dbReference type="Proteomes" id="UP001212326">
    <property type="component" value="Chromosome"/>
</dbReference>
<dbReference type="InterPro" id="IPR009100">
    <property type="entry name" value="AcylCoA_DH/oxidase_NM_dom_sf"/>
</dbReference>
<dbReference type="InterPro" id="IPR013107">
    <property type="entry name" value="Acyl-CoA_DH_C"/>
</dbReference>
<dbReference type="SUPFAM" id="SSF47203">
    <property type="entry name" value="Acyl-CoA dehydrogenase C-terminal domain-like"/>
    <property type="match status" value="1"/>
</dbReference>
<dbReference type="InterPro" id="IPR046373">
    <property type="entry name" value="Acyl-CoA_Oxase/DH_mid-dom_sf"/>
</dbReference>
<evidence type="ECO:0000259" key="2">
    <source>
        <dbReference type="Pfam" id="PF08028"/>
    </source>
</evidence>
<dbReference type="Gene3D" id="1.10.540.10">
    <property type="entry name" value="Acyl-CoA dehydrogenase/oxidase, N-terminal domain"/>
    <property type="match status" value="1"/>
</dbReference>
<dbReference type="PIRSF" id="PIRSF016578">
    <property type="entry name" value="HsaA"/>
    <property type="match status" value="1"/>
</dbReference>
<keyword evidence="4" id="KW-1185">Reference proteome</keyword>
<dbReference type="InterPro" id="IPR036250">
    <property type="entry name" value="AcylCo_DH-like_C"/>
</dbReference>
<dbReference type="SUPFAM" id="SSF56645">
    <property type="entry name" value="Acyl-CoA dehydrogenase NM domain-like"/>
    <property type="match status" value="1"/>
</dbReference>
<dbReference type="Gene3D" id="2.40.110.10">
    <property type="entry name" value="Butyryl-CoA Dehydrogenase, subunit A, domain 2"/>
    <property type="match status" value="1"/>
</dbReference>
<dbReference type="InterPro" id="IPR037069">
    <property type="entry name" value="AcylCoA_DH/ox_N_sf"/>
</dbReference>
<evidence type="ECO:0000313" key="3">
    <source>
        <dbReference type="EMBL" id="WBO66771.1"/>
    </source>
</evidence>
<protein>
    <submittedName>
        <fullName evidence="3">Acyl-CoA dehydrogenase family protein</fullName>
    </submittedName>
</protein>
<sequence length="404" mass="42150">MTGDSTQTCTDEALSLSAIVARAPRVAQLAARCAEEAEAARRLTPEVVEALKEAGFARHFVPAAHGGTEGGFEELTHAVGLVGEGCASAAWAASLAAYAGRYAAFLPAAGQAEIWADGPDVLLAGALMPAGQAERVPGGWRLSGEWKYISGVHFADWVLACSVVPGEAVSDGHRGGRPGGGGEVRFFAVPKPDVSVRDSWFTLGMRGTGSDTLVLSEAFVPDHLTLGRSAVHEGRAIGTDARCHIVPMYAVNALPFAAPLVGAARGALRAAHEQTGRRLDRRGNLVRDKPSVQIDLARSAAEVDAAELLVRRTARAADGIDEPGAAEAAVRGPRDLALAVELLVSAVERLFRATGTSGHFESDPVQRFRRDIDTAASHVALSFETTGAAYGAWALGAENPTPAR</sequence>
<dbReference type="PANTHER" id="PTHR43884:SF12">
    <property type="entry name" value="ISOVALERYL-COA DEHYDROGENASE, MITOCHONDRIAL-RELATED"/>
    <property type="match status" value="1"/>
</dbReference>
<evidence type="ECO:0000313" key="4">
    <source>
        <dbReference type="Proteomes" id="UP001212326"/>
    </source>
</evidence>
<reference evidence="3 4" key="1">
    <citation type="submission" date="2022-12" db="EMBL/GenBank/DDBJ databases">
        <authorList>
            <person name="Mo P."/>
        </authorList>
    </citation>
    <scope>NUCLEOTIDE SEQUENCE [LARGE SCALE GENOMIC DNA]</scope>
    <source>
        <strain evidence="3 4">HUAS 2-6</strain>
    </source>
</reference>
<dbReference type="PANTHER" id="PTHR43884">
    <property type="entry name" value="ACYL-COA DEHYDROGENASE"/>
    <property type="match status" value="1"/>
</dbReference>
<evidence type="ECO:0000256" key="1">
    <source>
        <dbReference type="ARBA" id="ARBA00023002"/>
    </source>
</evidence>
<dbReference type="RefSeq" id="WP_270084209.1">
    <property type="nucleotide sequence ID" value="NZ_CP115300.1"/>
</dbReference>
<name>A0ABY7P862_9ACTN</name>
<keyword evidence="1" id="KW-0560">Oxidoreductase</keyword>
<accession>A0ABY7P862</accession>
<proteinExistence type="predicted"/>
<dbReference type="Gene3D" id="1.20.140.10">
    <property type="entry name" value="Butyryl-CoA Dehydrogenase, subunit A, domain 3"/>
    <property type="match status" value="1"/>
</dbReference>